<feature type="compositionally biased region" description="Low complexity" evidence="1">
    <location>
        <begin position="70"/>
        <end position="80"/>
    </location>
</feature>
<dbReference type="EMBL" id="ML010449">
    <property type="protein sequence ID" value="RKO96049.1"/>
    <property type="molecule type" value="Genomic_DNA"/>
</dbReference>
<gene>
    <name evidence="2" type="ORF">CAUPRSCDRAFT_12250</name>
</gene>
<sequence>MFEWLSRTLTAQKRKIEAYQRLILAKGDAANSIAAQENAADKQDDALWNATQKAQNDDAKKNVEPDTTMAAKEPAKNAANAEKDPSTITLQVSSPEDGHSEQLATYHNPSLGSRQNLALFILARCQQLEQLSEDLENHAEDEKKKWMETKFRMHLGSLRQRCRITRRRMSSLVTKHREGKLYFDQIAALQASSETKEKDIVKLSRAQMHFEQAMLTTPESLGIIAQDVINLNQPALDYYFHLKESLYTAGLAKSLKRALVYLEALVQPVLAVARVKQEDDGFVDVVTKNKVFAEETVLRYLPEGFVDKWHEEFADSTHRALEELGSSGYRIPGAKVPKEYHPLKSHIWEIAMPGNDLGSLIKPPSSSFSRP</sequence>
<dbReference type="AlphaFoldDB" id="A0A4P9WS67"/>
<protein>
    <submittedName>
        <fullName evidence="2">Uncharacterized protein</fullName>
    </submittedName>
</protein>
<proteinExistence type="predicted"/>
<evidence type="ECO:0000313" key="2">
    <source>
        <dbReference type="EMBL" id="RKO96049.1"/>
    </source>
</evidence>
<feature type="compositionally biased region" description="Basic and acidic residues" evidence="1">
    <location>
        <begin position="55"/>
        <end position="64"/>
    </location>
</feature>
<organism evidence="2 3">
    <name type="scientific">Caulochytrium protostelioides</name>
    <dbReference type="NCBI Taxonomy" id="1555241"/>
    <lineage>
        <taxon>Eukaryota</taxon>
        <taxon>Fungi</taxon>
        <taxon>Fungi incertae sedis</taxon>
        <taxon>Chytridiomycota</taxon>
        <taxon>Chytridiomycota incertae sedis</taxon>
        <taxon>Chytridiomycetes</taxon>
        <taxon>Caulochytriales</taxon>
        <taxon>Caulochytriaceae</taxon>
        <taxon>Caulochytrium</taxon>
    </lineage>
</organism>
<dbReference type="Proteomes" id="UP000268535">
    <property type="component" value="Unassembled WGS sequence"/>
</dbReference>
<feature type="region of interest" description="Disordered" evidence="1">
    <location>
        <begin position="52"/>
        <end position="106"/>
    </location>
</feature>
<evidence type="ECO:0000256" key="1">
    <source>
        <dbReference type="SAM" id="MobiDB-lite"/>
    </source>
</evidence>
<accession>A0A4P9WS67</accession>
<name>A0A4P9WS67_9FUNG</name>
<reference evidence="3" key="1">
    <citation type="journal article" date="2018" name="Nat. Microbiol.">
        <title>Leveraging single-cell genomics to expand the fungal tree of life.</title>
        <authorList>
            <person name="Ahrendt S.R."/>
            <person name="Quandt C.A."/>
            <person name="Ciobanu D."/>
            <person name="Clum A."/>
            <person name="Salamov A."/>
            <person name="Andreopoulos B."/>
            <person name="Cheng J.F."/>
            <person name="Woyke T."/>
            <person name="Pelin A."/>
            <person name="Henrissat B."/>
            <person name="Reynolds N.K."/>
            <person name="Benny G.L."/>
            <person name="Smith M.E."/>
            <person name="James T.Y."/>
            <person name="Grigoriev I.V."/>
        </authorList>
    </citation>
    <scope>NUCLEOTIDE SEQUENCE [LARGE SCALE GENOMIC DNA]</scope>
    <source>
        <strain evidence="3">ATCC 52028</strain>
    </source>
</reference>
<evidence type="ECO:0000313" key="3">
    <source>
        <dbReference type="Proteomes" id="UP000268535"/>
    </source>
</evidence>